<dbReference type="CDD" id="cd06348">
    <property type="entry name" value="PBP1_ABC_HAAT-like"/>
    <property type="match status" value="1"/>
</dbReference>
<dbReference type="Proteomes" id="UP000293296">
    <property type="component" value="Chromosome"/>
</dbReference>
<dbReference type="Gene3D" id="3.40.50.2300">
    <property type="match status" value="2"/>
</dbReference>
<evidence type="ECO:0000256" key="2">
    <source>
        <dbReference type="ARBA" id="ARBA00022448"/>
    </source>
</evidence>
<evidence type="ECO:0000256" key="5">
    <source>
        <dbReference type="SAM" id="SignalP"/>
    </source>
</evidence>
<dbReference type="Pfam" id="PF13458">
    <property type="entry name" value="Peripla_BP_6"/>
    <property type="match status" value="1"/>
</dbReference>
<dbReference type="KEGG" id="dcb:C3Y92_17535"/>
<evidence type="ECO:0000256" key="4">
    <source>
        <dbReference type="ARBA" id="ARBA00022970"/>
    </source>
</evidence>
<name>A0A4P6HNW2_9BACT</name>
<comment type="similarity">
    <text evidence="1">Belongs to the leucine-binding protein family.</text>
</comment>
<dbReference type="SUPFAM" id="SSF53822">
    <property type="entry name" value="Periplasmic binding protein-like I"/>
    <property type="match status" value="1"/>
</dbReference>
<dbReference type="InterPro" id="IPR028081">
    <property type="entry name" value="Leu-bd"/>
</dbReference>
<protein>
    <submittedName>
        <fullName evidence="7">Branched-chain amino acid ABC transporter substrate-binding protein</fullName>
    </submittedName>
</protein>
<dbReference type="InterPro" id="IPR051010">
    <property type="entry name" value="BCAA_transport"/>
</dbReference>
<gene>
    <name evidence="7" type="ORF">C3Y92_17535</name>
</gene>
<dbReference type="GO" id="GO:0006865">
    <property type="term" value="P:amino acid transport"/>
    <property type="evidence" value="ECO:0007669"/>
    <property type="project" value="UniProtKB-KW"/>
</dbReference>
<evidence type="ECO:0000256" key="3">
    <source>
        <dbReference type="ARBA" id="ARBA00022729"/>
    </source>
</evidence>
<keyword evidence="2" id="KW-0813">Transport</keyword>
<dbReference type="InterPro" id="IPR000709">
    <property type="entry name" value="Leu_Ile_Val-bd"/>
</dbReference>
<dbReference type="InterPro" id="IPR028082">
    <property type="entry name" value="Peripla_BP_I"/>
</dbReference>
<proteinExistence type="inferred from homology"/>
<reference evidence="7 8" key="1">
    <citation type="submission" date="2018-02" db="EMBL/GenBank/DDBJ databases">
        <title>Genome sequence of Desulfovibrio carbinolicus DSM 3852.</title>
        <authorList>
            <person name="Wilbanks E."/>
            <person name="Skennerton C.T."/>
            <person name="Orphan V.J."/>
        </authorList>
    </citation>
    <scope>NUCLEOTIDE SEQUENCE [LARGE SCALE GENOMIC DNA]</scope>
    <source>
        <strain evidence="7 8">DSM 3852</strain>
    </source>
</reference>
<dbReference type="PANTHER" id="PTHR30483:SF6">
    <property type="entry name" value="PERIPLASMIC BINDING PROTEIN OF ABC TRANSPORTER FOR NATURAL AMINO ACIDS"/>
    <property type="match status" value="1"/>
</dbReference>
<keyword evidence="3 5" id="KW-0732">Signal</keyword>
<evidence type="ECO:0000256" key="1">
    <source>
        <dbReference type="ARBA" id="ARBA00010062"/>
    </source>
</evidence>
<dbReference type="PANTHER" id="PTHR30483">
    <property type="entry name" value="LEUCINE-SPECIFIC-BINDING PROTEIN"/>
    <property type="match status" value="1"/>
</dbReference>
<keyword evidence="4" id="KW-0029">Amino-acid transport</keyword>
<organism evidence="7 8">
    <name type="scientific">Solidesulfovibrio carbinolicus</name>
    <dbReference type="NCBI Taxonomy" id="296842"/>
    <lineage>
        <taxon>Bacteria</taxon>
        <taxon>Pseudomonadati</taxon>
        <taxon>Thermodesulfobacteriota</taxon>
        <taxon>Desulfovibrionia</taxon>
        <taxon>Desulfovibrionales</taxon>
        <taxon>Desulfovibrionaceae</taxon>
        <taxon>Solidesulfovibrio</taxon>
    </lineage>
</organism>
<keyword evidence="8" id="KW-1185">Reference proteome</keyword>
<accession>A0A4P6HNW2</accession>
<evidence type="ECO:0000313" key="8">
    <source>
        <dbReference type="Proteomes" id="UP000293296"/>
    </source>
</evidence>
<dbReference type="RefSeq" id="WP_129354855.1">
    <property type="nucleotide sequence ID" value="NZ_CP026538.1"/>
</dbReference>
<feature type="chain" id="PRO_5020643815" evidence="5">
    <location>
        <begin position="21"/>
        <end position="393"/>
    </location>
</feature>
<dbReference type="PRINTS" id="PR00337">
    <property type="entry name" value="LEUILEVALBP"/>
</dbReference>
<dbReference type="EMBL" id="CP026538">
    <property type="protein sequence ID" value="QAZ68937.1"/>
    <property type="molecule type" value="Genomic_DNA"/>
</dbReference>
<dbReference type="AlphaFoldDB" id="A0A4P6HNW2"/>
<evidence type="ECO:0000259" key="6">
    <source>
        <dbReference type="Pfam" id="PF13458"/>
    </source>
</evidence>
<dbReference type="OrthoDB" id="9783240at2"/>
<sequence length="393" mass="41070">MKRIVIALALVLCAAQPALADKVATPIPIGIAVAQTSNVALFGQEQVNGAKLAEERLNAAGGVNGTKIALVFQDTAGDEAGAVNAFQNLLNRDKVVAIIGPTLSQQAFAANPIADRAKTPVVGPSNTAKGIPEIGEFVGRISAPMTQVAPNSLKQAMKIKPDLKRVAVLYAQNDAFSSSETTTFQDAIKELGLETVTVQKFQTTDTDFTTQVTAVLGANADLVVISGLAADSGNLVKQLRQLGYKGLIVGGNGLNSPNMFPVCGALCNDVLVAQAYSPGAVDKNPVNKDFAAAFEAAYKKGPAQFSAQAYAAVQVVVEALAKIEKETGKKIADFELADLRAALNKSLRTGTYLTPMGEISMAPSGEVQQKDFYVSKIVMNPDGKTGAFVLVSE</sequence>
<feature type="signal peptide" evidence="5">
    <location>
        <begin position="1"/>
        <end position="20"/>
    </location>
</feature>
<evidence type="ECO:0000313" key="7">
    <source>
        <dbReference type="EMBL" id="QAZ68937.1"/>
    </source>
</evidence>
<feature type="domain" description="Leucine-binding protein" evidence="6">
    <location>
        <begin position="26"/>
        <end position="378"/>
    </location>
</feature>